<sequence length="67" mass="7396">MCRTFTSGTGSNLFLSLAPSASTERRIVSSALTDVFFTGVIHDSTTERSHMLQFVYLAKAISVFYVE</sequence>
<dbReference type="AlphaFoldDB" id="A0A8T0DBM2"/>
<proteinExistence type="predicted"/>
<name>A0A8T0DBM2_9TREM</name>
<protein>
    <submittedName>
        <fullName evidence="1">Uncharacterized protein</fullName>
    </submittedName>
</protein>
<organism evidence="1 2">
    <name type="scientific">Paragonimus westermani</name>
    <dbReference type="NCBI Taxonomy" id="34504"/>
    <lineage>
        <taxon>Eukaryota</taxon>
        <taxon>Metazoa</taxon>
        <taxon>Spiralia</taxon>
        <taxon>Lophotrochozoa</taxon>
        <taxon>Platyhelminthes</taxon>
        <taxon>Trematoda</taxon>
        <taxon>Digenea</taxon>
        <taxon>Plagiorchiida</taxon>
        <taxon>Troglotremata</taxon>
        <taxon>Troglotrematidae</taxon>
        <taxon>Paragonimus</taxon>
    </lineage>
</organism>
<reference evidence="1 2" key="1">
    <citation type="submission" date="2019-07" db="EMBL/GenBank/DDBJ databases">
        <title>Annotation for the trematode Paragonimus westermani.</title>
        <authorList>
            <person name="Choi Y.-J."/>
        </authorList>
    </citation>
    <scope>NUCLEOTIDE SEQUENCE [LARGE SCALE GENOMIC DNA]</scope>
    <source>
        <strain evidence="1">180907_Pwestermani</strain>
    </source>
</reference>
<gene>
    <name evidence="1" type="ORF">P879_11069</name>
</gene>
<evidence type="ECO:0000313" key="1">
    <source>
        <dbReference type="EMBL" id="KAF8564324.1"/>
    </source>
</evidence>
<dbReference type="EMBL" id="JTDF01009016">
    <property type="protein sequence ID" value="KAF8564324.1"/>
    <property type="molecule type" value="Genomic_DNA"/>
</dbReference>
<accession>A0A8T0DBM2</accession>
<evidence type="ECO:0000313" key="2">
    <source>
        <dbReference type="Proteomes" id="UP000699462"/>
    </source>
</evidence>
<comment type="caution">
    <text evidence="1">The sequence shown here is derived from an EMBL/GenBank/DDBJ whole genome shotgun (WGS) entry which is preliminary data.</text>
</comment>
<dbReference type="Proteomes" id="UP000699462">
    <property type="component" value="Unassembled WGS sequence"/>
</dbReference>
<keyword evidence="2" id="KW-1185">Reference proteome</keyword>